<reference evidence="2 3" key="1">
    <citation type="submission" date="2019-03" db="EMBL/GenBank/DDBJ databases">
        <title>Genomics of glacier-inhabiting Cryobacterium strains.</title>
        <authorList>
            <person name="Liu Q."/>
            <person name="Xin Y.-H."/>
        </authorList>
    </citation>
    <scope>NUCLEOTIDE SEQUENCE [LARGE SCALE GENOMIC DNA]</scope>
    <source>
        <strain evidence="2 3">Hh15</strain>
    </source>
</reference>
<evidence type="ECO:0000313" key="2">
    <source>
        <dbReference type="EMBL" id="TFB81877.1"/>
    </source>
</evidence>
<sequence>MNFTLVMSVILFGLFTALLLVGVVVRERHRNRFLRIVMVAIVIATLVGPLWTLSSFGFFHARQ</sequence>
<dbReference type="EMBL" id="SOFF01000064">
    <property type="protein sequence ID" value="TFB81877.1"/>
    <property type="molecule type" value="Genomic_DNA"/>
</dbReference>
<organism evidence="2 3">
    <name type="scientific">Cryobacterium luteum</name>
    <dbReference type="NCBI Taxonomy" id="1424661"/>
    <lineage>
        <taxon>Bacteria</taxon>
        <taxon>Bacillati</taxon>
        <taxon>Actinomycetota</taxon>
        <taxon>Actinomycetes</taxon>
        <taxon>Micrococcales</taxon>
        <taxon>Microbacteriaceae</taxon>
        <taxon>Cryobacterium</taxon>
    </lineage>
</organism>
<comment type="caution">
    <text evidence="2">The sequence shown here is derived from an EMBL/GenBank/DDBJ whole genome shotgun (WGS) entry which is preliminary data.</text>
</comment>
<keyword evidence="1" id="KW-1133">Transmembrane helix</keyword>
<gene>
    <name evidence="2" type="ORF">E3O10_18200</name>
</gene>
<dbReference type="Proteomes" id="UP000297654">
    <property type="component" value="Unassembled WGS sequence"/>
</dbReference>
<dbReference type="RefSeq" id="WP_092112954.1">
    <property type="nucleotide sequence ID" value="NZ_FOCN01000042.1"/>
</dbReference>
<name>A0A5F0CZA4_9MICO</name>
<feature type="transmembrane region" description="Helical" evidence="1">
    <location>
        <begin position="6"/>
        <end position="25"/>
    </location>
</feature>
<keyword evidence="3" id="KW-1185">Reference proteome</keyword>
<dbReference type="OrthoDB" id="9944763at2"/>
<accession>A0A5F0CZA4</accession>
<feature type="transmembrane region" description="Helical" evidence="1">
    <location>
        <begin position="37"/>
        <end position="59"/>
    </location>
</feature>
<keyword evidence="1" id="KW-0472">Membrane</keyword>
<evidence type="ECO:0000256" key="1">
    <source>
        <dbReference type="SAM" id="Phobius"/>
    </source>
</evidence>
<evidence type="ECO:0000313" key="3">
    <source>
        <dbReference type="Proteomes" id="UP000297654"/>
    </source>
</evidence>
<proteinExistence type="predicted"/>
<keyword evidence="1" id="KW-0812">Transmembrane</keyword>
<protein>
    <submittedName>
        <fullName evidence="2">Uncharacterized protein</fullName>
    </submittedName>
</protein>
<dbReference type="AlphaFoldDB" id="A0A5F0CZA4"/>